<dbReference type="AlphaFoldDB" id="A0A161Y868"/>
<evidence type="ECO:0000313" key="2">
    <source>
        <dbReference type="Proteomes" id="UP000076584"/>
    </source>
</evidence>
<name>A0A161Y868_COLIC</name>
<proteinExistence type="predicted"/>
<dbReference type="EMBL" id="LFIW01000572">
    <property type="protein sequence ID" value="KZL85752.1"/>
    <property type="molecule type" value="Genomic_DNA"/>
</dbReference>
<comment type="caution">
    <text evidence="1">The sequence shown here is derived from an EMBL/GenBank/DDBJ whole genome shotgun (WGS) entry which is preliminary data.</text>
</comment>
<accession>A0A161Y868</accession>
<dbReference type="STRING" id="1573173.A0A161Y868"/>
<keyword evidence="2" id="KW-1185">Reference proteome</keyword>
<protein>
    <submittedName>
        <fullName evidence="1">Triacylglycerol lipase</fullName>
    </submittedName>
</protein>
<gene>
    <name evidence="1" type="ORF">CI238_10895</name>
</gene>
<evidence type="ECO:0000313" key="1">
    <source>
        <dbReference type="EMBL" id="KZL85752.1"/>
    </source>
</evidence>
<sequence length="220" mass="23992">MSATTRFKPCIVAISLKYESFFDEIYADLLTRLRQKADIQWGKQSSSALSLIQQSPPPTAVLITDAALTEESPRVWDAIIAYVGQGGTAIAMGHFSSFVKPNKIRPFFAKAGLAWESGDYHRTTVALHAHIAGSAAERLPTQYSQKAQFLKGVHPHAILYGPNESSVTESRVFPTEKVTDLTQAAVCFAQVRNGKMGYVGDVNAEEETNDVILAMCGLLV</sequence>
<dbReference type="Proteomes" id="UP000076584">
    <property type="component" value="Unassembled WGS sequence"/>
</dbReference>
<organism evidence="1 2">
    <name type="scientific">Colletotrichum incanum</name>
    <name type="common">Soybean anthracnose fungus</name>
    <dbReference type="NCBI Taxonomy" id="1573173"/>
    <lineage>
        <taxon>Eukaryota</taxon>
        <taxon>Fungi</taxon>
        <taxon>Dikarya</taxon>
        <taxon>Ascomycota</taxon>
        <taxon>Pezizomycotina</taxon>
        <taxon>Sordariomycetes</taxon>
        <taxon>Hypocreomycetidae</taxon>
        <taxon>Glomerellales</taxon>
        <taxon>Glomerellaceae</taxon>
        <taxon>Colletotrichum</taxon>
        <taxon>Colletotrichum spaethianum species complex</taxon>
    </lineage>
</organism>
<reference evidence="1 2" key="1">
    <citation type="submission" date="2015-06" db="EMBL/GenBank/DDBJ databases">
        <title>Survival trade-offs in plant roots during colonization by closely related pathogenic and mutualistic fungi.</title>
        <authorList>
            <person name="Hacquard S."/>
            <person name="Kracher B."/>
            <person name="Hiruma K."/>
            <person name="Weinman A."/>
            <person name="Muench P."/>
            <person name="Garrido Oter R."/>
            <person name="Ver Loren van Themaat E."/>
            <person name="Dallerey J.-F."/>
            <person name="Damm U."/>
            <person name="Henrissat B."/>
            <person name="Lespinet O."/>
            <person name="Thon M."/>
            <person name="Kemen E."/>
            <person name="McHardy A.C."/>
            <person name="Schulze-Lefert P."/>
            <person name="O'Connell R.J."/>
        </authorList>
    </citation>
    <scope>NUCLEOTIDE SEQUENCE [LARGE SCALE GENOMIC DNA]</scope>
    <source>
        <strain evidence="1 2">MAFF 238704</strain>
    </source>
</reference>